<dbReference type="Proteomes" id="UP000322234">
    <property type="component" value="Unassembled WGS sequence"/>
</dbReference>
<sequence>MTLSLLSAQLRRLRCLTRQVFEEQLEKTDLENSKRVGEKSIRYTNSALSQWIDILILSLFTSRFYPMIREKLKLNDNANY</sequence>
<reference evidence="1" key="1">
    <citation type="submission" date="2019-10" db="EMBL/GenBank/DDBJ databases">
        <title>The sequence and de novo assembly of the wild yak genome.</title>
        <authorList>
            <person name="Liu Y."/>
        </authorList>
    </citation>
    <scope>NUCLEOTIDE SEQUENCE [LARGE SCALE GENOMIC DNA]</scope>
    <source>
        <strain evidence="1">WY2019</strain>
    </source>
</reference>
<name>A0A6B0R2Z4_9CETA</name>
<dbReference type="AlphaFoldDB" id="A0A6B0R2Z4"/>
<keyword evidence="2" id="KW-1185">Reference proteome</keyword>
<organism evidence="1 2">
    <name type="scientific">Bos mutus</name>
    <name type="common">wild yak</name>
    <dbReference type="NCBI Taxonomy" id="72004"/>
    <lineage>
        <taxon>Eukaryota</taxon>
        <taxon>Metazoa</taxon>
        <taxon>Chordata</taxon>
        <taxon>Craniata</taxon>
        <taxon>Vertebrata</taxon>
        <taxon>Euteleostomi</taxon>
        <taxon>Mammalia</taxon>
        <taxon>Eutheria</taxon>
        <taxon>Laurasiatheria</taxon>
        <taxon>Artiodactyla</taxon>
        <taxon>Ruminantia</taxon>
        <taxon>Pecora</taxon>
        <taxon>Bovidae</taxon>
        <taxon>Bovinae</taxon>
        <taxon>Bos</taxon>
    </lineage>
</organism>
<protein>
    <submittedName>
        <fullName evidence="1">Uncharacterized protein</fullName>
    </submittedName>
</protein>
<comment type="caution">
    <text evidence="1">The sequence shown here is derived from an EMBL/GenBank/DDBJ whole genome shotgun (WGS) entry which is preliminary data.</text>
</comment>
<evidence type="ECO:0000313" key="1">
    <source>
        <dbReference type="EMBL" id="MXQ83321.1"/>
    </source>
</evidence>
<dbReference type="EMBL" id="VBQZ03000016">
    <property type="protein sequence ID" value="MXQ83321.1"/>
    <property type="molecule type" value="Genomic_DNA"/>
</dbReference>
<gene>
    <name evidence="1" type="ORF">E5288_WYG001359</name>
</gene>
<proteinExistence type="predicted"/>
<accession>A0A6B0R2Z4</accession>
<evidence type="ECO:0000313" key="2">
    <source>
        <dbReference type="Proteomes" id="UP000322234"/>
    </source>
</evidence>